<accession>A0A411K7M5</accession>
<evidence type="ECO:0000313" key="5">
    <source>
        <dbReference type="EMBL" id="QBC73443.1"/>
    </source>
</evidence>
<dbReference type="AlphaFoldDB" id="A0A411K7M5"/>
<name>A0A411K7M5_9EUKA</name>
<dbReference type="EMBL" id="MH910097">
    <property type="protein sequence ID" value="QBC73443.1"/>
    <property type="molecule type" value="Genomic_DNA"/>
</dbReference>
<dbReference type="GO" id="GO:0008137">
    <property type="term" value="F:NADH dehydrogenase (ubiquinone) activity"/>
    <property type="evidence" value="ECO:0007669"/>
    <property type="project" value="InterPro"/>
</dbReference>
<organism evidence="5">
    <name type="scientific">Paravannella minima</name>
    <dbReference type="NCBI Taxonomy" id="1443144"/>
    <lineage>
        <taxon>Eukaryota</taxon>
        <taxon>Amoebozoa</taxon>
        <taxon>Discosea</taxon>
        <taxon>Flabellinia</taxon>
        <taxon>Vannellidae</taxon>
        <taxon>Paravannella</taxon>
    </lineage>
</organism>
<feature type="domain" description="NADH:ubiquinone oxidoreductase 30kDa subunit" evidence="4">
    <location>
        <begin position="41"/>
        <end position="154"/>
    </location>
</feature>
<reference evidence="5" key="1">
    <citation type="journal article" date="2019" name="Eur. J. Protist.">
        <title>The complete mitochondrial genome of Paravannella minima (Amoebozoa, Discosea, Vannellida).</title>
        <authorList>
            <person name="Bondarenko N."/>
            <person name="Glotova A."/>
            <person name="Nassonova E."/>
            <person name="Masharsky A."/>
            <person name="Polev D."/>
            <person name="Smirnov A."/>
        </authorList>
    </citation>
    <scope>NUCLEOTIDE SEQUENCE</scope>
</reference>
<dbReference type="PANTHER" id="PTHR10884">
    <property type="entry name" value="NADH DEHYDROGENASE UBIQUINONE IRON-SULFUR PROTEIN 3"/>
    <property type="match status" value="1"/>
</dbReference>
<keyword evidence="3" id="KW-0520">NAD</keyword>
<dbReference type="GO" id="GO:0016651">
    <property type="term" value="F:oxidoreductase activity, acting on NAD(P)H"/>
    <property type="evidence" value="ECO:0007669"/>
    <property type="project" value="InterPro"/>
</dbReference>
<proteinExistence type="inferred from homology"/>
<dbReference type="PANTHER" id="PTHR10884:SF14">
    <property type="entry name" value="NADH DEHYDROGENASE [UBIQUINONE] IRON-SULFUR PROTEIN 3, MITOCHONDRIAL"/>
    <property type="match status" value="1"/>
</dbReference>
<evidence type="ECO:0000259" key="4">
    <source>
        <dbReference type="Pfam" id="PF00329"/>
    </source>
</evidence>
<dbReference type="HAMAP" id="MF_01357">
    <property type="entry name" value="NDH1_NuoC"/>
    <property type="match status" value="1"/>
</dbReference>
<dbReference type="InterPro" id="IPR001268">
    <property type="entry name" value="NADH_UbQ_OxRdtase_30kDa_su"/>
</dbReference>
<comment type="similarity">
    <text evidence="1 3">Belongs to the complex I 30 kDa subunit family.</text>
</comment>
<dbReference type="Pfam" id="PF00329">
    <property type="entry name" value="Complex1_30kDa"/>
    <property type="match status" value="1"/>
</dbReference>
<evidence type="ECO:0000256" key="1">
    <source>
        <dbReference type="ARBA" id="ARBA00007569"/>
    </source>
</evidence>
<dbReference type="Gene3D" id="3.30.460.80">
    <property type="entry name" value="NADH:ubiquinone oxidoreductase, 30kDa subunit"/>
    <property type="match status" value="1"/>
</dbReference>
<evidence type="ECO:0000256" key="3">
    <source>
        <dbReference type="RuleBase" id="RU003456"/>
    </source>
</evidence>
<dbReference type="RefSeq" id="YP_009557804.1">
    <property type="nucleotide sequence ID" value="NC_040955.1"/>
</dbReference>
<keyword evidence="2 3" id="KW-0813">Transport</keyword>
<dbReference type="InterPro" id="IPR020396">
    <property type="entry name" value="NADH_UbQ_OxRdtase_CS"/>
</dbReference>
<dbReference type="InterPro" id="IPR010218">
    <property type="entry name" value="NADH_DH_suC"/>
</dbReference>
<dbReference type="SUPFAM" id="SSF143243">
    <property type="entry name" value="Nqo5-like"/>
    <property type="match status" value="1"/>
</dbReference>
<evidence type="ECO:0000256" key="2">
    <source>
        <dbReference type="ARBA" id="ARBA00022448"/>
    </source>
</evidence>
<keyword evidence="5" id="KW-0496">Mitochondrion</keyword>
<protein>
    <submittedName>
        <fullName evidence="5">NADH dehydrogenase subunit 9</fullName>
    </submittedName>
</protein>
<dbReference type="GeneID" id="39114200"/>
<dbReference type="InterPro" id="IPR037232">
    <property type="entry name" value="NADH_quin_OxRdtase_su_C/D-like"/>
</dbReference>
<gene>
    <name evidence="5" type="primary">nad9</name>
</gene>
<sequence length="196" mass="23791">MFLKNFFFVDNILKILGKRFINKVVFFKNDVIIYLNLKTFFFVINFLKNHENTQYKILADLTCVDYPSDFLRFNLIYNLLTIKYNHRILLVLSINEIISVSSLNSLYKSSNWLEREVWDMFGVFFFNHPDMRRILTDYGFKGFPLRKDFPLTGYLEVRYDEEKKRIIYEALETSQEFRLFNFISPWEQLYNLKIGK</sequence>
<dbReference type="PROSITE" id="PS00542">
    <property type="entry name" value="COMPLEX1_30K"/>
    <property type="match status" value="1"/>
</dbReference>
<dbReference type="NCBIfam" id="TIGR01961">
    <property type="entry name" value="NuoC_fam"/>
    <property type="match status" value="1"/>
</dbReference>
<keyword evidence="3" id="KW-1278">Translocase</keyword>
<geneLocation type="mitochondrion" evidence="5"/>